<keyword evidence="16" id="KW-0479">Metal-binding</keyword>
<evidence type="ECO:0000256" key="6">
    <source>
        <dbReference type="ARBA" id="ARBA00022837"/>
    </source>
</evidence>
<feature type="active site" evidence="15">
    <location>
        <position position="527"/>
    </location>
</feature>
<dbReference type="OrthoDB" id="8118055at2759"/>
<sequence length="643" mass="73662">MVASVFRVREKYILVLIASSFIVFCICGYFFLPELKAGTQFAFRQIKDAGPDLLGLIPPVDENLVSVDVRHRPLRPPEIGGGPRFQAPITARAKHTDMQRLADKIKLEMQNINLTQLGAVLPKPYPVNDISDNEPAAEGKSVEEDKIRRHDEEWTSPRIDVNDGRPADEESQRRREKIKEMMKHAWDNYVTFAWGQNELKPLSRKGHASSHVFGNTQIGETIVDAMDTLYIMGLRDEFNNASKWVEEHLNFDDISADISVFETNIRFIGGLLSCYALTKDKMFLGKAHHIAKKLLPAFNTPTGIPYSLINPKTGFAKNYVWASSGSSILSEIGTMHLEFVYLADLTNNVEFKEKVFTVRNALQAAHPINGLYPNYINPKTGKWGQRHISVGALGDSFYEYLIKAWIQSNHEDIEARDMYIKAIDAIERNLLKRSKSGLYYFADLKYDRFEYKMDHLTCFAGGMLALGAKTLPDRNHHLKIAADITKTCHKSYILTPTRLGPESFKFTNEVEAKAVRPAESYYILRPETIESYFYLWRFTKDPKYRDWAWDAAQAIDKHCRVKNGFSGIRNVYDTEGAKDDVQQSFFLAETLKYLYLIFSDDNLISFDYWVFNTEAHPLPIRGKNPAYPTSTDTNQQEEKMDRY</sequence>
<evidence type="ECO:0000256" key="3">
    <source>
        <dbReference type="ARBA" id="ARBA00007658"/>
    </source>
</evidence>
<evidence type="ECO:0000256" key="11">
    <source>
        <dbReference type="ARBA" id="ARBA00047669"/>
    </source>
</evidence>
<evidence type="ECO:0000256" key="18">
    <source>
        <dbReference type="RuleBase" id="RU361193"/>
    </source>
</evidence>
<comment type="catalytic activity">
    <reaction evidence="12">
        <text>N(4)-(alpha-D-Man-(1-&gt;2)-alpha-D-Man-(1-&gt;2)-alpha-D-Man-(1-&gt;3)-[alpha-D-Man-(1-&gt;2)-alpha-D-Man-(1-&gt;3)-[alpha-D-Man-(1-&gt;2)-alpha-D-Man-(1-&gt;6)]-alpha-D-Man-(1-&gt;6)]-beta-D-Man-(1-&gt;4)-beta-D-GlcNAc-(1-&gt;4)-beta-D-GlcNAc)-L-asparaginyl-[protein] (N-glucan mannose isomer 9A1,2,3B1,2,3) + 4 H2O = N(4)-(alpha-D-Man-(1-&gt;3)-[alpha-D-Man-(1-&gt;3)-[alpha-D-Man-(1-&gt;6)]-alpha-D-Man-(1-&gt;6)]-beta-D-Man-(1-&gt;4)-beta-D-GlcNAc-(1-&gt;4)-beta-D-GlcNAc)-L-asparaginyl-[protein] (N-glucan mannose isomer 5A1,2) + 4 beta-D-mannose</text>
        <dbReference type="Rhea" id="RHEA:56008"/>
        <dbReference type="Rhea" id="RHEA-COMP:14356"/>
        <dbReference type="Rhea" id="RHEA-COMP:14367"/>
        <dbReference type="ChEBI" id="CHEBI:15377"/>
        <dbReference type="ChEBI" id="CHEBI:28563"/>
        <dbReference type="ChEBI" id="CHEBI:59087"/>
        <dbReference type="ChEBI" id="CHEBI:139493"/>
        <dbReference type="EC" id="3.2.1.113"/>
    </reaction>
</comment>
<comment type="subcellular location">
    <subcellularLocation>
        <location evidence="14">Endomembrane system</location>
        <topology evidence="14">Single-pass type II membrane protein</topology>
    </subcellularLocation>
</comment>
<evidence type="ECO:0000256" key="15">
    <source>
        <dbReference type="PIRSR" id="PIRSR601382-1"/>
    </source>
</evidence>
<dbReference type="GO" id="GO:0005783">
    <property type="term" value="C:endoplasmic reticulum"/>
    <property type="evidence" value="ECO:0007669"/>
    <property type="project" value="TreeGrafter"/>
</dbReference>
<dbReference type="GO" id="GO:0004571">
    <property type="term" value="F:mannosyl-oligosaccharide 1,2-alpha-mannosidase activity"/>
    <property type="evidence" value="ECO:0007669"/>
    <property type="project" value="UniProtKB-EC"/>
</dbReference>
<comment type="function">
    <text evidence="13">Involved in the maturation of Asn-linked oligosaccharides. Progressively trim alpha-1,2-linked mannose residues from Man(9)GlcNAc(2) to produce Man(5)GlcNAc(2).</text>
</comment>
<feature type="region of interest" description="Disordered" evidence="19">
    <location>
        <begin position="130"/>
        <end position="172"/>
    </location>
</feature>
<evidence type="ECO:0000256" key="2">
    <source>
        <dbReference type="ARBA" id="ARBA00004922"/>
    </source>
</evidence>
<keyword evidence="20" id="KW-1133">Transmembrane helix</keyword>
<feature type="active site" evidence="15">
    <location>
        <position position="395"/>
    </location>
</feature>
<evidence type="ECO:0000256" key="7">
    <source>
        <dbReference type="ARBA" id="ARBA00022968"/>
    </source>
</evidence>
<keyword evidence="8 20" id="KW-0472">Membrane</keyword>
<dbReference type="EC" id="3.2.1.-" evidence="18"/>
<dbReference type="Proteomes" id="UP000285301">
    <property type="component" value="Unassembled WGS sequence"/>
</dbReference>
<comment type="cofactor">
    <cofactor evidence="1 16">
        <name>Ca(2+)</name>
        <dbReference type="ChEBI" id="CHEBI:29108"/>
    </cofactor>
</comment>
<keyword evidence="6 16" id="KW-0106">Calcium</keyword>
<name>A0A443REF3_9ACAR</name>
<keyword evidence="4 20" id="KW-0812">Transmembrane</keyword>
<evidence type="ECO:0000256" key="5">
    <source>
        <dbReference type="ARBA" id="ARBA00022801"/>
    </source>
</evidence>
<comment type="pathway">
    <text evidence="2">Protein modification; protein glycosylation.</text>
</comment>
<proteinExistence type="inferred from homology"/>
<organism evidence="22 23">
    <name type="scientific">Dinothrombium tinctorium</name>
    <dbReference type="NCBI Taxonomy" id="1965070"/>
    <lineage>
        <taxon>Eukaryota</taxon>
        <taxon>Metazoa</taxon>
        <taxon>Ecdysozoa</taxon>
        <taxon>Arthropoda</taxon>
        <taxon>Chelicerata</taxon>
        <taxon>Arachnida</taxon>
        <taxon>Acari</taxon>
        <taxon>Acariformes</taxon>
        <taxon>Trombidiformes</taxon>
        <taxon>Prostigmata</taxon>
        <taxon>Anystina</taxon>
        <taxon>Parasitengona</taxon>
        <taxon>Trombidioidea</taxon>
        <taxon>Trombidiidae</taxon>
        <taxon>Dinothrombium</taxon>
    </lineage>
</organism>
<dbReference type="GO" id="GO:0005975">
    <property type="term" value="P:carbohydrate metabolic process"/>
    <property type="evidence" value="ECO:0007669"/>
    <property type="project" value="InterPro"/>
</dbReference>
<comment type="caution">
    <text evidence="22">The sequence shown here is derived from an EMBL/GenBank/DDBJ whole genome shotgun (WGS) entry which is preliminary data.</text>
</comment>
<keyword evidence="7" id="KW-0735">Signal-anchor</keyword>
<comment type="similarity">
    <text evidence="3 18">Belongs to the glycosyl hydrolase 47 family.</text>
</comment>
<comment type="catalytic activity">
    <reaction evidence="11">
        <text>N(4)-(alpha-D-Man-(1-&gt;2)-alpha-D-Man-(1-&gt;2)-alpha-D-Man-(1-&gt;3)-[alpha-D-Man-(1-&gt;3)-[alpha-D-Man-(1-&gt;2)-alpha-D-Man-(1-&gt;6)]-alpha-D-Man-(1-&gt;6)]-beta-D-Man-(1-&gt;4)-beta-D-GlcNAc-(1-&gt;4)-beta-D-GlcNAc)-L-asparaginyl-[protein] (N-glucan mannose isomer 8A1,2,3B1,3) + 3 H2O = N(4)-(alpha-D-Man-(1-&gt;3)-[alpha-D-Man-(1-&gt;3)-[alpha-D-Man-(1-&gt;6)]-alpha-D-Man-(1-&gt;6)]-beta-D-Man-(1-&gt;4)-beta-D-GlcNAc-(1-&gt;4)-beta-D-GlcNAc)-L-asparaginyl-[protein] (N-glucan mannose isomer 5A1,2) + 3 beta-D-mannose</text>
        <dbReference type="Rhea" id="RHEA:56028"/>
        <dbReference type="Rhea" id="RHEA-COMP:14358"/>
        <dbReference type="Rhea" id="RHEA-COMP:14367"/>
        <dbReference type="ChEBI" id="CHEBI:15377"/>
        <dbReference type="ChEBI" id="CHEBI:28563"/>
        <dbReference type="ChEBI" id="CHEBI:59087"/>
        <dbReference type="ChEBI" id="CHEBI:60628"/>
        <dbReference type="EC" id="3.2.1.113"/>
    </reaction>
</comment>
<feature type="active site" description="Proton donor" evidence="15">
    <location>
        <position position="262"/>
    </location>
</feature>
<dbReference type="EMBL" id="NCKU01001143">
    <property type="protein sequence ID" value="RWS12983.1"/>
    <property type="molecule type" value="Genomic_DNA"/>
</dbReference>
<evidence type="ECO:0000256" key="10">
    <source>
        <dbReference type="ARBA" id="ARBA00023295"/>
    </source>
</evidence>
<feature type="compositionally biased region" description="Basic and acidic residues" evidence="19">
    <location>
        <begin position="140"/>
        <end position="172"/>
    </location>
</feature>
<reference evidence="22 23" key="1">
    <citation type="journal article" date="2018" name="Gigascience">
        <title>Genomes of trombidid mites reveal novel predicted allergens and laterally-transferred genes associated with secondary metabolism.</title>
        <authorList>
            <person name="Dong X."/>
            <person name="Chaisiri K."/>
            <person name="Xia D."/>
            <person name="Armstrong S.D."/>
            <person name="Fang Y."/>
            <person name="Donnelly M.J."/>
            <person name="Kadowaki T."/>
            <person name="McGarry J.W."/>
            <person name="Darby A.C."/>
            <person name="Makepeace B.L."/>
        </authorList>
    </citation>
    <scope>NUCLEOTIDE SEQUENCE [LARGE SCALE GENOMIC DNA]</scope>
    <source>
        <strain evidence="22">UoL-WK</strain>
    </source>
</reference>
<feature type="region of interest" description="Disordered" evidence="19">
    <location>
        <begin position="622"/>
        <end position="643"/>
    </location>
</feature>
<dbReference type="GO" id="GO:0000139">
    <property type="term" value="C:Golgi membrane"/>
    <property type="evidence" value="ECO:0007669"/>
    <property type="project" value="TreeGrafter"/>
</dbReference>
<dbReference type="Gene3D" id="1.50.10.10">
    <property type="match status" value="1"/>
</dbReference>
<keyword evidence="9 17" id="KW-1015">Disulfide bond</keyword>
<keyword evidence="10 18" id="KW-0326">Glycosidase</keyword>
<evidence type="ECO:0000256" key="14">
    <source>
        <dbReference type="ARBA" id="ARBA00060399"/>
    </source>
</evidence>
<evidence type="ECO:0000256" key="20">
    <source>
        <dbReference type="SAM" id="Phobius"/>
    </source>
</evidence>
<dbReference type="InterPro" id="IPR050749">
    <property type="entry name" value="Glycosyl_Hydrolase_47"/>
</dbReference>
<feature type="disulfide bond" evidence="17">
    <location>
        <begin position="458"/>
        <end position="488"/>
    </location>
</feature>
<dbReference type="Pfam" id="PF01532">
    <property type="entry name" value="Glyco_hydro_47"/>
    <property type="match status" value="1"/>
</dbReference>
<accession>A0A443REF3</accession>
<evidence type="ECO:0000256" key="12">
    <source>
        <dbReference type="ARBA" id="ARBA00048605"/>
    </source>
</evidence>
<dbReference type="AlphaFoldDB" id="A0A443REF3"/>
<feature type="active site" description="Proton donor" evidence="15">
    <location>
        <position position="502"/>
    </location>
</feature>
<evidence type="ECO:0000256" key="8">
    <source>
        <dbReference type="ARBA" id="ARBA00023136"/>
    </source>
</evidence>
<keyword evidence="5 18" id="KW-0378">Hydrolase</keyword>
<dbReference type="EMBL" id="NCKU01000925">
    <property type="protein sequence ID" value="RWS13659.1"/>
    <property type="molecule type" value="Genomic_DNA"/>
</dbReference>
<dbReference type="InterPro" id="IPR012341">
    <property type="entry name" value="6hp_glycosidase-like_sf"/>
</dbReference>
<evidence type="ECO:0000256" key="4">
    <source>
        <dbReference type="ARBA" id="ARBA00022692"/>
    </source>
</evidence>
<evidence type="ECO:0000256" key="16">
    <source>
        <dbReference type="PIRSR" id="PIRSR601382-2"/>
    </source>
</evidence>
<dbReference type="InterPro" id="IPR001382">
    <property type="entry name" value="Glyco_hydro_47"/>
</dbReference>
<feature type="binding site" evidence="16">
    <location>
        <position position="613"/>
    </location>
    <ligand>
        <name>Ca(2+)</name>
        <dbReference type="ChEBI" id="CHEBI:29108"/>
    </ligand>
</feature>
<evidence type="ECO:0000313" key="23">
    <source>
        <dbReference type="Proteomes" id="UP000285301"/>
    </source>
</evidence>
<protein>
    <recommendedName>
        <fullName evidence="18">alpha-1,2-Mannosidase</fullName>
        <ecNumber evidence="18">3.2.1.-</ecNumber>
    </recommendedName>
</protein>
<evidence type="ECO:0000256" key="9">
    <source>
        <dbReference type="ARBA" id="ARBA00023157"/>
    </source>
</evidence>
<reference evidence="22" key="2">
    <citation type="submission" date="2018-11" db="EMBL/GenBank/DDBJ databases">
        <title>Trombidioid mite genomics.</title>
        <authorList>
            <person name="Dong X."/>
        </authorList>
    </citation>
    <scope>NUCLEOTIDE SEQUENCE</scope>
    <source>
        <strain evidence="22">UoL-WK</strain>
    </source>
</reference>
<evidence type="ECO:0000256" key="1">
    <source>
        <dbReference type="ARBA" id="ARBA00001913"/>
    </source>
</evidence>
<evidence type="ECO:0000256" key="17">
    <source>
        <dbReference type="PIRSR" id="PIRSR601382-3"/>
    </source>
</evidence>
<keyword evidence="23" id="KW-1185">Reference proteome</keyword>
<dbReference type="PANTHER" id="PTHR11742:SF6">
    <property type="entry name" value="MANNOSYL-OLIGOSACCHARIDE ALPHA-1,2-MANNOSIDASE IA-RELATED"/>
    <property type="match status" value="1"/>
</dbReference>
<gene>
    <name evidence="21" type="ORF">B4U79_03850</name>
    <name evidence="22" type="ORF">B4U79_08942</name>
</gene>
<feature type="transmembrane region" description="Helical" evidence="20">
    <location>
        <begin position="12"/>
        <end position="32"/>
    </location>
</feature>
<dbReference type="InterPro" id="IPR036026">
    <property type="entry name" value="Seven-hairpin_glycosidases"/>
</dbReference>
<evidence type="ECO:0000256" key="19">
    <source>
        <dbReference type="SAM" id="MobiDB-lite"/>
    </source>
</evidence>
<dbReference type="STRING" id="1965070.A0A443REF3"/>
<evidence type="ECO:0000313" key="22">
    <source>
        <dbReference type="EMBL" id="RWS13659.1"/>
    </source>
</evidence>
<dbReference type="GO" id="GO:0005509">
    <property type="term" value="F:calcium ion binding"/>
    <property type="evidence" value="ECO:0007669"/>
    <property type="project" value="InterPro"/>
</dbReference>
<dbReference type="PANTHER" id="PTHR11742">
    <property type="entry name" value="MANNOSYL-OLIGOSACCHARIDE ALPHA-1,2-MANNOSIDASE-RELATED"/>
    <property type="match status" value="1"/>
</dbReference>
<dbReference type="SUPFAM" id="SSF48225">
    <property type="entry name" value="Seven-hairpin glycosidases"/>
    <property type="match status" value="1"/>
</dbReference>
<dbReference type="FunFam" id="1.50.10.10:FF:000002">
    <property type="entry name" value="alpha-1,2-Mannosidase"/>
    <property type="match status" value="1"/>
</dbReference>
<dbReference type="PRINTS" id="PR00747">
    <property type="entry name" value="GLYHDRLASE47"/>
</dbReference>
<evidence type="ECO:0000313" key="21">
    <source>
        <dbReference type="EMBL" id="RWS12983.1"/>
    </source>
</evidence>
<evidence type="ECO:0000256" key="13">
    <source>
        <dbReference type="ARBA" id="ARBA00054774"/>
    </source>
</evidence>